<feature type="domain" description="Acyl-CoA thioesterase-like N-terminal HotDog" evidence="2">
    <location>
        <begin position="32"/>
        <end position="120"/>
    </location>
</feature>
<comment type="caution">
    <text evidence="4">The sequence shown here is derived from an EMBL/GenBank/DDBJ whole genome shotgun (WGS) entry which is preliminary data.</text>
</comment>
<dbReference type="CDD" id="cd03440">
    <property type="entry name" value="hot_dog"/>
    <property type="match status" value="1"/>
</dbReference>
<dbReference type="AlphaFoldDB" id="A0A8H2ZSX2"/>
<evidence type="ECO:0000259" key="3">
    <source>
        <dbReference type="Pfam" id="PF20789"/>
    </source>
</evidence>
<dbReference type="Proteomes" id="UP000624404">
    <property type="component" value="Unassembled WGS sequence"/>
</dbReference>
<dbReference type="EMBL" id="CAJHIA010000030">
    <property type="protein sequence ID" value="CAD6447895.1"/>
    <property type="molecule type" value="Genomic_DNA"/>
</dbReference>
<name>A0A8H2ZSX2_9HELO</name>
<feature type="domain" description="Acyl-CoA thioesterase-like C-terminal" evidence="3">
    <location>
        <begin position="166"/>
        <end position="313"/>
    </location>
</feature>
<dbReference type="PANTHER" id="PTHR38110">
    <property type="entry name" value="CHROMOSOME 23, WHOLE GENOME SHOTGUN SEQUENCE"/>
    <property type="match status" value="1"/>
</dbReference>
<dbReference type="PANTHER" id="PTHR38110:SF1">
    <property type="entry name" value="THIOESTERASE DOMAIN-CONTAINING PROTEIN"/>
    <property type="match status" value="1"/>
</dbReference>
<organism evidence="4 5">
    <name type="scientific">Sclerotinia trifoliorum</name>
    <dbReference type="NCBI Taxonomy" id="28548"/>
    <lineage>
        <taxon>Eukaryota</taxon>
        <taxon>Fungi</taxon>
        <taxon>Dikarya</taxon>
        <taxon>Ascomycota</taxon>
        <taxon>Pezizomycotina</taxon>
        <taxon>Leotiomycetes</taxon>
        <taxon>Helotiales</taxon>
        <taxon>Sclerotiniaceae</taxon>
        <taxon>Sclerotinia</taxon>
    </lineage>
</organism>
<dbReference type="InterPro" id="IPR049450">
    <property type="entry name" value="ACOT8-like_C"/>
</dbReference>
<reference evidence="4" key="1">
    <citation type="submission" date="2020-10" db="EMBL/GenBank/DDBJ databases">
        <authorList>
            <person name="Kusch S."/>
        </authorList>
    </citation>
    <scope>NUCLEOTIDE SEQUENCE</scope>
    <source>
        <strain evidence="4">SwB9</strain>
    </source>
</reference>
<feature type="compositionally biased region" description="Low complexity" evidence="1">
    <location>
        <begin position="224"/>
        <end position="243"/>
    </location>
</feature>
<dbReference type="InterPro" id="IPR052389">
    <property type="entry name" value="Sec_Metab_Biosynth-Assoc"/>
</dbReference>
<dbReference type="OrthoDB" id="2532955at2759"/>
<dbReference type="Pfam" id="PF20789">
    <property type="entry name" value="4HBT_3C"/>
    <property type="match status" value="1"/>
</dbReference>
<evidence type="ECO:0000259" key="2">
    <source>
        <dbReference type="Pfam" id="PF13622"/>
    </source>
</evidence>
<proteinExistence type="predicted"/>
<accession>A0A8H2ZSX2</accession>
<dbReference type="Pfam" id="PF13622">
    <property type="entry name" value="4HBT_3"/>
    <property type="match status" value="1"/>
</dbReference>
<dbReference type="Gene3D" id="2.40.160.210">
    <property type="entry name" value="Acyl-CoA thioesterase, double hotdog domain"/>
    <property type="match status" value="2"/>
</dbReference>
<sequence length="328" mass="36261">MTTPASSTAGTTFADATKVQQLTSHTYSANFPDDWCIGTVPHGGFITGVFLQVSTLHFRTTLSAQNQPNPIILHLEFLRRTQVGPAIFTVQDTKIGRQTSILHITLSQGDRVEVVGYITHSNTTTEEGASSPHTHVLKPAPLPVSLPLLKTNTDPNYHLRELAFSNFRKATKKGYMYLPRTEPSPNISDEWIRLSTGEYWTNESLAFACDMFAIPTEIPNSLNTSTPTRTSPSPYPSPSSSTPAPAPAPVAKYWFPTLVLNIDFKKSLPQEGIEWLFIRVERKQIKNGRMDIELTAWDETGELVAISNHVALVVGLERNTAERGSSKI</sequence>
<keyword evidence="5" id="KW-1185">Reference proteome</keyword>
<dbReference type="InterPro" id="IPR042171">
    <property type="entry name" value="Acyl-CoA_hotdog"/>
</dbReference>
<dbReference type="InterPro" id="IPR049449">
    <property type="entry name" value="TesB_ACOT8-like_N"/>
</dbReference>
<gene>
    <name evidence="4" type="ORF">SCLTRI_LOCUS7687</name>
</gene>
<dbReference type="SUPFAM" id="SSF54637">
    <property type="entry name" value="Thioesterase/thiol ester dehydrase-isomerase"/>
    <property type="match status" value="2"/>
</dbReference>
<protein>
    <submittedName>
        <fullName evidence="4">6ae744e1-aad0-4211-80e7-a9bb5969124f</fullName>
    </submittedName>
</protein>
<evidence type="ECO:0000256" key="1">
    <source>
        <dbReference type="SAM" id="MobiDB-lite"/>
    </source>
</evidence>
<feature type="region of interest" description="Disordered" evidence="1">
    <location>
        <begin position="220"/>
        <end position="243"/>
    </location>
</feature>
<evidence type="ECO:0000313" key="4">
    <source>
        <dbReference type="EMBL" id="CAD6447895.1"/>
    </source>
</evidence>
<dbReference type="InterPro" id="IPR029069">
    <property type="entry name" value="HotDog_dom_sf"/>
</dbReference>
<evidence type="ECO:0000313" key="5">
    <source>
        <dbReference type="Proteomes" id="UP000624404"/>
    </source>
</evidence>